<dbReference type="EMBL" id="APGJ01000003">
    <property type="protein sequence ID" value="EYD73071.1"/>
    <property type="molecule type" value="Genomic_DNA"/>
</dbReference>
<dbReference type="Proteomes" id="UP000025047">
    <property type="component" value="Unassembled WGS sequence"/>
</dbReference>
<name>A0A017HFG0_9RHOB</name>
<accession>A0A017HFG0</accession>
<dbReference type="InterPro" id="IPR005073">
    <property type="entry name" value="Peptidase_M74"/>
</dbReference>
<evidence type="ECO:0000256" key="9">
    <source>
        <dbReference type="SAM" id="SignalP"/>
    </source>
</evidence>
<dbReference type="OrthoDB" id="1467367at2"/>
<proteinExistence type="predicted"/>
<keyword evidence="7" id="KW-0482">Metalloprotease</keyword>
<evidence type="ECO:0000256" key="7">
    <source>
        <dbReference type="ARBA" id="ARBA00023049"/>
    </source>
</evidence>
<evidence type="ECO:0000256" key="1">
    <source>
        <dbReference type="ARBA" id="ARBA00022670"/>
    </source>
</evidence>
<dbReference type="AlphaFoldDB" id="A0A017HFG0"/>
<evidence type="ECO:0000313" key="10">
    <source>
        <dbReference type="EMBL" id="EYD73071.1"/>
    </source>
</evidence>
<dbReference type="GO" id="GO:0008237">
    <property type="term" value="F:metallopeptidase activity"/>
    <property type="evidence" value="ECO:0007669"/>
    <property type="project" value="UniProtKB-KW"/>
</dbReference>
<organism evidence="10 11">
    <name type="scientific">Limimaricola hongkongensis DSM 17492</name>
    <dbReference type="NCBI Taxonomy" id="1122180"/>
    <lineage>
        <taxon>Bacteria</taxon>
        <taxon>Pseudomonadati</taxon>
        <taxon>Pseudomonadota</taxon>
        <taxon>Alphaproteobacteria</taxon>
        <taxon>Rhodobacterales</taxon>
        <taxon>Paracoccaceae</taxon>
        <taxon>Limimaricola</taxon>
    </lineage>
</organism>
<feature type="disulfide bond" evidence="8">
    <location>
        <begin position="238"/>
        <end position="245"/>
    </location>
</feature>
<dbReference type="HOGENOM" id="CLU_052496_0_0_5"/>
<dbReference type="NCBIfam" id="NF006947">
    <property type="entry name" value="PRK09429.1"/>
    <property type="match status" value="1"/>
</dbReference>
<dbReference type="SUPFAM" id="SSF55166">
    <property type="entry name" value="Hedgehog/DD-peptidase"/>
    <property type="match status" value="1"/>
</dbReference>
<dbReference type="PROSITE" id="PS51257">
    <property type="entry name" value="PROKAR_LIPOPROTEIN"/>
    <property type="match status" value="1"/>
</dbReference>
<keyword evidence="8" id="KW-1015">Disulfide bond</keyword>
<sequence>MIRPLAAALLGLGLLAACDSEPAAPRAVVSSQNAGDTRVAKQLFGHVPTGSAQRPESIGFYSKGCQAGGAQLAETGPTWQAMRLSRNRNWAQPETIGFVQDLSRKAAALPGWNGLYVGDMSQPRGGPMLTGHASHQTGIDIDIWLRPADRLTLSVAERESISSTNMQARGGAYTNGNWTPAHEALLKAAASDPRTARIFIFPGAKVAMCDSATGDRSWLGKIRPWYGHNTHFHVRLNCLRGDTNCTPQDPPPPGDGCDQAREWQRNILNPPAPDPDAPKPAPKREITMADLPGQCASVLTSE</sequence>
<evidence type="ECO:0000256" key="4">
    <source>
        <dbReference type="ARBA" id="ARBA00022764"/>
    </source>
</evidence>
<feature type="disulfide bond" evidence="8">
    <location>
        <begin position="209"/>
        <end position="257"/>
    </location>
</feature>
<dbReference type="InterPro" id="IPR009045">
    <property type="entry name" value="Zn_M74/Hedgehog-like"/>
</dbReference>
<keyword evidence="4" id="KW-0574">Periplasm</keyword>
<evidence type="ECO:0000256" key="3">
    <source>
        <dbReference type="ARBA" id="ARBA00022729"/>
    </source>
</evidence>
<dbReference type="GO" id="GO:0004252">
    <property type="term" value="F:serine-type endopeptidase activity"/>
    <property type="evidence" value="ECO:0007669"/>
    <property type="project" value="InterPro"/>
</dbReference>
<dbReference type="GO" id="GO:0030288">
    <property type="term" value="C:outer membrane-bounded periplasmic space"/>
    <property type="evidence" value="ECO:0007669"/>
    <property type="project" value="InterPro"/>
</dbReference>
<evidence type="ECO:0000256" key="6">
    <source>
        <dbReference type="ARBA" id="ARBA00022833"/>
    </source>
</evidence>
<dbReference type="PATRIC" id="fig|1122180.6.peg.598"/>
<evidence type="ECO:0000256" key="2">
    <source>
        <dbReference type="ARBA" id="ARBA00022723"/>
    </source>
</evidence>
<keyword evidence="5" id="KW-0378">Hydrolase</keyword>
<dbReference type="STRING" id="1122180.Lokhon_00596"/>
<feature type="disulfide bond" evidence="8">
    <location>
        <begin position="65"/>
        <end position="295"/>
    </location>
</feature>
<dbReference type="GO" id="GO:0046872">
    <property type="term" value="F:metal ion binding"/>
    <property type="evidence" value="ECO:0007669"/>
    <property type="project" value="UniProtKB-KW"/>
</dbReference>
<feature type="signal peptide" evidence="9">
    <location>
        <begin position="1"/>
        <end position="23"/>
    </location>
</feature>
<protein>
    <submittedName>
        <fullName evidence="10">Murein endopeptidase</fullName>
    </submittedName>
</protein>
<keyword evidence="1" id="KW-0645">Protease</keyword>
<keyword evidence="3 9" id="KW-0732">Signal</keyword>
<dbReference type="eggNOG" id="COG3770">
    <property type="taxonomic scope" value="Bacteria"/>
</dbReference>
<evidence type="ECO:0000256" key="8">
    <source>
        <dbReference type="PIRSR" id="PIRSR018455-2"/>
    </source>
</evidence>
<feature type="chain" id="PRO_5001492775" evidence="9">
    <location>
        <begin position="24"/>
        <end position="302"/>
    </location>
</feature>
<keyword evidence="6" id="KW-0862">Zinc</keyword>
<dbReference type="Gene3D" id="3.30.1380.10">
    <property type="match status" value="1"/>
</dbReference>
<dbReference type="PIRSF" id="PIRSF018455">
    <property type="entry name" value="MepA"/>
    <property type="match status" value="1"/>
</dbReference>
<reference evidence="10 11" key="1">
    <citation type="submission" date="2013-03" db="EMBL/GenBank/DDBJ databases">
        <authorList>
            <person name="Fiebig A."/>
            <person name="Goeker M."/>
            <person name="Klenk H.-P.P."/>
        </authorList>
    </citation>
    <scope>NUCLEOTIDE SEQUENCE [LARGE SCALE GENOMIC DNA]</scope>
    <source>
        <strain evidence="10 11">DSM 17492</strain>
    </source>
</reference>
<dbReference type="GO" id="GO:0006508">
    <property type="term" value="P:proteolysis"/>
    <property type="evidence" value="ECO:0007669"/>
    <property type="project" value="UniProtKB-KW"/>
</dbReference>
<dbReference type="RefSeq" id="WP_017927898.1">
    <property type="nucleotide sequence ID" value="NZ_KB822996.1"/>
</dbReference>
<keyword evidence="11" id="KW-1185">Reference proteome</keyword>
<evidence type="ECO:0000313" key="11">
    <source>
        <dbReference type="Proteomes" id="UP000025047"/>
    </source>
</evidence>
<keyword evidence="2" id="KW-0479">Metal-binding</keyword>
<comment type="caution">
    <text evidence="10">The sequence shown here is derived from an EMBL/GenBank/DDBJ whole genome shotgun (WGS) entry which is preliminary data.</text>
</comment>
<gene>
    <name evidence="10" type="ORF">Lokhon_00596</name>
</gene>
<dbReference type="Pfam" id="PF03411">
    <property type="entry name" value="Peptidase_M74"/>
    <property type="match status" value="1"/>
</dbReference>
<evidence type="ECO:0000256" key="5">
    <source>
        <dbReference type="ARBA" id="ARBA00022801"/>
    </source>
</evidence>